<dbReference type="InterPro" id="IPR013783">
    <property type="entry name" value="Ig-like_fold"/>
</dbReference>
<comment type="similarity">
    <text evidence="1">Belongs to the 5'-AMP-activated protein kinase beta subunit family.</text>
</comment>
<dbReference type="CDD" id="cd02859">
    <property type="entry name" value="E_set_AMPKbeta_like_N"/>
    <property type="match status" value="1"/>
</dbReference>
<sequence>MALPKLLSPRFWFDKCLTLFLQLILALLLQTLYLLKGEDVRVTDVKVTVRKSLPSKGSRSIANSPLKSTKQTTVKQNGLTVKAGPTTNDNDTTATTISSAIIEATSNPQGDLKCTKEVEEKIIGTLTEVKPANLQTEILLEENNVATPITPIENEVVAKGNESESSETISSEKIILEEESATPIVEESASMEESKEESKEEAKEEFEEESKEESAALEDDSVQSSNVSEASLSPMSSPTLSPTEDTEKVAQLAPLEMKTSHEFTLSSDATTAIVEFHWKHGGTNVFVTGDFDKWQVTHQMQKDPVTGHFTTKIPIDITKQQAFKFVVDGNWCVNNDWPSTRDEHNNENNVIYAFGSGPMSPEYKEYVVSPYTYAAAAY</sequence>
<dbReference type="InterPro" id="IPR014756">
    <property type="entry name" value="Ig_E-set"/>
</dbReference>
<gene>
    <name evidence="4" type="ORF">ALEPTO_LOCUS400</name>
</gene>
<dbReference type="PANTHER" id="PTHR10343:SF84">
    <property type="entry name" value="5'-AMP-ACTIVATED PROTEIN KINASE SUBUNIT BETA-1"/>
    <property type="match status" value="1"/>
</dbReference>
<evidence type="ECO:0000313" key="4">
    <source>
        <dbReference type="EMBL" id="CAG8442141.1"/>
    </source>
</evidence>
<dbReference type="Proteomes" id="UP000789508">
    <property type="component" value="Unassembled WGS sequence"/>
</dbReference>
<dbReference type="GO" id="GO:0019901">
    <property type="term" value="F:protein kinase binding"/>
    <property type="evidence" value="ECO:0007669"/>
    <property type="project" value="TreeGrafter"/>
</dbReference>
<dbReference type="AlphaFoldDB" id="A0A9N8YRC8"/>
<dbReference type="EMBL" id="CAJVPS010000022">
    <property type="protein sequence ID" value="CAG8442141.1"/>
    <property type="molecule type" value="Genomic_DNA"/>
</dbReference>
<reference evidence="4" key="1">
    <citation type="submission" date="2021-06" db="EMBL/GenBank/DDBJ databases">
        <authorList>
            <person name="Kallberg Y."/>
            <person name="Tangrot J."/>
            <person name="Rosling A."/>
        </authorList>
    </citation>
    <scope>NUCLEOTIDE SEQUENCE</scope>
    <source>
        <strain evidence="4">FL130A</strain>
    </source>
</reference>
<proteinExistence type="inferred from homology"/>
<dbReference type="GO" id="GO:0005737">
    <property type="term" value="C:cytoplasm"/>
    <property type="evidence" value="ECO:0007669"/>
    <property type="project" value="TreeGrafter"/>
</dbReference>
<dbReference type="GO" id="GO:0031588">
    <property type="term" value="C:nucleotide-activated protein kinase complex"/>
    <property type="evidence" value="ECO:0007669"/>
    <property type="project" value="TreeGrafter"/>
</dbReference>
<protein>
    <submittedName>
        <fullName evidence="4">8050_t:CDS:1</fullName>
    </submittedName>
</protein>
<comment type="caution">
    <text evidence="4">The sequence shown here is derived from an EMBL/GenBank/DDBJ whole genome shotgun (WGS) entry which is preliminary data.</text>
</comment>
<dbReference type="GO" id="GO:0005634">
    <property type="term" value="C:nucleus"/>
    <property type="evidence" value="ECO:0007669"/>
    <property type="project" value="TreeGrafter"/>
</dbReference>
<dbReference type="InterPro" id="IPR032640">
    <property type="entry name" value="AMPK1_CBM"/>
</dbReference>
<evidence type="ECO:0000256" key="1">
    <source>
        <dbReference type="ARBA" id="ARBA00010926"/>
    </source>
</evidence>
<feature type="domain" description="AMP-activated protein kinase glycogen-binding" evidence="3">
    <location>
        <begin position="274"/>
        <end position="351"/>
    </location>
</feature>
<feature type="compositionally biased region" description="Acidic residues" evidence="2">
    <location>
        <begin position="203"/>
        <end position="221"/>
    </location>
</feature>
<dbReference type="InterPro" id="IPR050827">
    <property type="entry name" value="CRP1_MDG1_kinase"/>
</dbReference>
<dbReference type="OrthoDB" id="5873279at2759"/>
<evidence type="ECO:0000313" key="5">
    <source>
        <dbReference type="Proteomes" id="UP000789508"/>
    </source>
</evidence>
<dbReference type="Gene3D" id="2.60.40.10">
    <property type="entry name" value="Immunoglobulins"/>
    <property type="match status" value="1"/>
</dbReference>
<dbReference type="PANTHER" id="PTHR10343">
    <property type="entry name" value="5'-AMP-ACTIVATED PROTEIN KINASE , BETA SUBUNIT"/>
    <property type="match status" value="1"/>
</dbReference>
<evidence type="ECO:0000259" key="3">
    <source>
        <dbReference type="Pfam" id="PF16561"/>
    </source>
</evidence>
<evidence type="ECO:0000256" key="2">
    <source>
        <dbReference type="SAM" id="MobiDB-lite"/>
    </source>
</evidence>
<organism evidence="4 5">
    <name type="scientific">Ambispora leptoticha</name>
    <dbReference type="NCBI Taxonomy" id="144679"/>
    <lineage>
        <taxon>Eukaryota</taxon>
        <taxon>Fungi</taxon>
        <taxon>Fungi incertae sedis</taxon>
        <taxon>Mucoromycota</taxon>
        <taxon>Glomeromycotina</taxon>
        <taxon>Glomeromycetes</taxon>
        <taxon>Archaeosporales</taxon>
        <taxon>Ambisporaceae</taxon>
        <taxon>Ambispora</taxon>
    </lineage>
</organism>
<accession>A0A9N8YRC8</accession>
<feature type="compositionally biased region" description="Low complexity" evidence="2">
    <location>
        <begin position="231"/>
        <end position="243"/>
    </location>
</feature>
<feature type="region of interest" description="Disordered" evidence="2">
    <location>
        <begin position="156"/>
        <end position="247"/>
    </location>
</feature>
<dbReference type="SUPFAM" id="SSF81296">
    <property type="entry name" value="E set domains"/>
    <property type="match status" value="1"/>
</dbReference>
<feature type="region of interest" description="Disordered" evidence="2">
    <location>
        <begin position="55"/>
        <end position="87"/>
    </location>
</feature>
<keyword evidence="5" id="KW-1185">Reference proteome</keyword>
<feature type="compositionally biased region" description="Basic and acidic residues" evidence="2">
    <location>
        <begin position="192"/>
        <end position="202"/>
    </location>
</feature>
<name>A0A9N8YRC8_9GLOM</name>
<dbReference type="GO" id="GO:0007165">
    <property type="term" value="P:signal transduction"/>
    <property type="evidence" value="ECO:0007669"/>
    <property type="project" value="TreeGrafter"/>
</dbReference>
<feature type="compositionally biased region" description="Polar residues" evidence="2">
    <location>
        <begin position="55"/>
        <end position="79"/>
    </location>
</feature>
<dbReference type="Pfam" id="PF16561">
    <property type="entry name" value="AMPK1_CBM"/>
    <property type="match status" value="1"/>
</dbReference>